<proteinExistence type="predicted"/>
<sequence>MKTTWKDKMTPNERFKAFATGKPLDRIPCLPLVTDQAFSLAGDSMAKYYHSATLMAEAQIHAFETYETDSVGAGPGLFGIAEAIGSTLTFPDNSVPYVSAPAISGYQDLDKMGLIDPHHSGRLPIILEALKIIQETVKDRVATGCSVGGPFTTAAAIRGTDKFLKEICRQSEQVHRLLQYATDNILLFIDMLCDMGIKPSLAEPTASGTLISAKHFREFAQPYLRQCADRISQRCGSGPFLHICGDTMNILDDMVDIGATVLSLDNQIDLAEAKNKVGHKICLAGNVKPYTLWRGTPQEVTNEVKECLQKAYDSPKGFMLSSGCGLSLGTPTANVLAMMDAARKYGKWPITPEQLA</sequence>
<dbReference type="Proteomes" id="UP000049855">
    <property type="component" value="Unassembled WGS sequence"/>
</dbReference>
<feature type="domain" description="Uroporphyrinogen decarboxylase (URO-D)" evidence="1">
    <location>
        <begin position="10"/>
        <end position="345"/>
    </location>
</feature>
<dbReference type="Pfam" id="PF01208">
    <property type="entry name" value="URO-D"/>
    <property type="match status" value="1"/>
</dbReference>
<dbReference type="EMBL" id="CTRP01000015">
    <property type="protein sequence ID" value="CQR74772.1"/>
    <property type="molecule type" value="Genomic_DNA"/>
</dbReference>
<evidence type="ECO:0000313" key="3">
    <source>
        <dbReference type="Proteomes" id="UP000049855"/>
    </source>
</evidence>
<dbReference type="RefSeq" id="WP_021166603.1">
    <property type="nucleotide sequence ID" value="NZ_CTRP01000015.1"/>
</dbReference>
<keyword evidence="3" id="KW-1185">Reference proteome</keyword>
<evidence type="ECO:0000313" key="2">
    <source>
        <dbReference type="EMBL" id="CQR74772.1"/>
    </source>
</evidence>
<evidence type="ECO:0000259" key="1">
    <source>
        <dbReference type="Pfam" id="PF01208"/>
    </source>
</evidence>
<dbReference type="InterPro" id="IPR052024">
    <property type="entry name" value="Methanogen_methyltrans"/>
</dbReference>
<gene>
    <name evidence="2" type="ORF">SpAn4DRAFT_4129</name>
</gene>
<dbReference type="GO" id="GO:0032259">
    <property type="term" value="P:methylation"/>
    <property type="evidence" value="ECO:0007669"/>
    <property type="project" value="UniProtKB-KW"/>
</dbReference>
<dbReference type="PANTHER" id="PTHR47099">
    <property type="entry name" value="METHYLCOBAMIDE:COM METHYLTRANSFERASE MTBA"/>
    <property type="match status" value="1"/>
</dbReference>
<dbReference type="InterPro" id="IPR000257">
    <property type="entry name" value="Uroporphyrinogen_deCOase"/>
</dbReference>
<accession>A0A0U1L4Y1</accession>
<dbReference type="InterPro" id="IPR038071">
    <property type="entry name" value="UROD/MetE-like_sf"/>
</dbReference>
<dbReference type="GO" id="GO:0004853">
    <property type="term" value="F:uroporphyrinogen decarboxylase activity"/>
    <property type="evidence" value="ECO:0007669"/>
    <property type="project" value="InterPro"/>
</dbReference>
<dbReference type="CDD" id="cd03465">
    <property type="entry name" value="URO-D_like"/>
    <property type="match status" value="1"/>
</dbReference>
<dbReference type="GO" id="GO:0008168">
    <property type="term" value="F:methyltransferase activity"/>
    <property type="evidence" value="ECO:0007669"/>
    <property type="project" value="UniProtKB-KW"/>
</dbReference>
<protein>
    <submittedName>
        <fullName evidence="2">Methylcobalamin methyltransferase MMP0830</fullName>
    </submittedName>
</protein>
<keyword evidence="2" id="KW-0808">Transferase</keyword>
<organism evidence="2 3">
    <name type="scientific">Sporomusa ovata</name>
    <dbReference type="NCBI Taxonomy" id="2378"/>
    <lineage>
        <taxon>Bacteria</taxon>
        <taxon>Bacillati</taxon>
        <taxon>Bacillota</taxon>
        <taxon>Negativicutes</taxon>
        <taxon>Selenomonadales</taxon>
        <taxon>Sporomusaceae</taxon>
        <taxon>Sporomusa</taxon>
    </lineage>
</organism>
<reference evidence="3" key="1">
    <citation type="submission" date="2015-03" db="EMBL/GenBank/DDBJ databases">
        <authorList>
            <person name="Nijsse Bart"/>
        </authorList>
    </citation>
    <scope>NUCLEOTIDE SEQUENCE [LARGE SCALE GENOMIC DNA]</scope>
</reference>
<name>A0A0U1L4Y1_9FIRM</name>
<dbReference type="Gene3D" id="3.20.20.210">
    <property type="match status" value="1"/>
</dbReference>
<dbReference type="PANTHER" id="PTHR47099:SF1">
    <property type="entry name" value="METHYLCOBAMIDE:COM METHYLTRANSFERASE MTBA"/>
    <property type="match status" value="1"/>
</dbReference>
<dbReference type="GO" id="GO:0006779">
    <property type="term" value="P:porphyrin-containing compound biosynthetic process"/>
    <property type="evidence" value="ECO:0007669"/>
    <property type="project" value="InterPro"/>
</dbReference>
<dbReference type="AlphaFoldDB" id="A0A0U1L4Y1"/>
<keyword evidence="2" id="KW-0489">Methyltransferase</keyword>
<dbReference type="SUPFAM" id="SSF51726">
    <property type="entry name" value="UROD/MetE-like"/>
    <property type="match status" value="1"/>
</dbReference>